<dbReference type="AlphaFoldDB" id="A0A6A6IBB1"/>
<accession>A0A6A6IBB1</accession>
<gene>
    <name evidence="2" type="ORF">BU26DRAFT_348760</name>
</gene>
<dbReference type="GeneID" id="54575753"/>
<organism evidence="2 3">
    <name type="scientific">Trematosphaeria pertusa</name>
    <dbReference type="NCBI Taxonomy" id="390896"/>
    <lineage>
        <taxon>Eukaryota</taxon>
        <taxon>Fungi</taxon>
        <taxon>Dikarya</taxon>
        <taxon>Ascomycota</taxon>
        <taxon>Pezizomycotina</taxon>
        <taxon>Dothideomycetes</taxon>
        <taxon>Pleosporomycetidae</taxon>
        <taxon>Pleosporales</taxon>
        <taxon>Massarineae</taxon>
        <taxon>Trematosphaeriaceae</taxon>
        <taxon>Trematosphaeria</taxon>
    </lineage>
</organism>
<dbReference type="Proteomes" id="UP000800094">
    <property type="component" value="Unassembled WGS sequence"/>
</dbReference>
<name>A0A6A6IBB1_9PLEO</name>
<dbReference type="RefSeq" id="XP_033682501.1">
    <property type="nucleotide sequence ID" value="XM_033822423.1"/>
</dbReference>
<proteinExistence type="predicted"/>
<keyword evidence="3" id="KW-1185">Reference proteome</keyword>
<sequence length="101" mass="11211">MIEHAKRKDQGKKRRGVGETHRQGSQGAGDISEENMDGSAGCSGQGDETQPNGHTTRWRFCDRGCARLGQTDDVLFLGKEIQTGLGPYEASRNRRIYSLRM</sequence>
<dbReference type="EMBL" id="ML987197">
    <property type="protein sequence ID" value="KAF2247497.1"/>
    <property type="molecule type" value="Genomic_DNA"/>
</dbReference>
<feature type="compositionally biased region" description="Polar residues" evidence="1">
    <location>
        <begin position="46"/>
        <end position="55"/>
    </location>
</feature>
<evidence type="ECO:0000256" key="1">
    <source>
        <dbReference type="SAM" id="MobiDB-lite"/>
    </source>
</evidence>
<evidence type="ECO:0000313" key="3">
    <source>
        <dbReference type="Proteomes" id="UP000800094"/>
    </source>
</evidence>
<protein>
    <submittedName>
        <fullName evidence="2">Uncharacterized protein</fullName>
    </submittedName>
</protein>
<evidence type="ECO:0000313" key="2">
    <source>
        <dbReference type="EMBL" id="KAF2247497.1"/>
    </source>
</evidence>
<reference evidence="2" key="1">
    <citation type="journal article" date="2020" name="Stud. Mycol.">
        <title>101 Dothideomycetes genomes: a test case for predicting lifestyles and emergence of pathogens.</title>
        <authorList>
            <person name="Haridas S."/>
            <person name="Albert R."/>
            <person name="Binder M."/>
            <person name="Bloem J."/>
            <person name="Labutti K."/>
            <person name="Salamov A."/>
            <person name="Andreopoulos B."/>
            <person name="Baker S."/>
            <person name="Barry K."/>
            <person name="Bills G."/>
            <person name="Bluhm B."/>
            <person name="Cannon C."/>
            <person name="Castanera R."/>
            <person name="Culley D."/>
            <person name="Daum C."/>
            <person name="Ezra D."/>
            <person name="Gonzalez J."/>
            <person name="Henrissat B."/>
            <person name="Kuo A."/>
            <person name="Liang C."/>
            <person name="Lipzen A."/>
            <person name="Lutzoni F."/>
            <person name="Magnuson J."/>
            <person name="Mondo S."/>
            <person name="Nolan M."/>
            <person name="Ohm R."/>
            <person name="Pangilinan J."/>
            <person name="Park H.-J."/>
            <person name="Ramirez L."/>
            <person name="Alfaro M."/>
            <person name="Sun H."/>
            <person name="Tritt A."/>
            <person name="Yoshinaga Y."/>
            <person name="Zwiers L.-H."/>
            <person name="Turgeon B."/>
            <person name="Goodwin S."/>
            <person name="Spatafora J."/>
            <person name="Crous P."/>
            <person name="Grigoriev I."/>
        </authorList>
    </citation>
    <scope>NUCLEOTIDE SEQUENCE</scope>
    <source>
        <strain evidence="2">CBS 122368</strain>
    </source>
</reference>
<feature type="region of interest" description="Disordered" evidence="1">
    <location>
        <begin position="1"/>
        <end position="57"/>
    </location>
</feature>